<keyword evidence="3 11" id="KW-0812">Transmembrane</keyword>
<dbReference type="Pfam" id="PF07686">
    <property type="entry name" value="V-set"/>
    <property type="match status" value="1"/>
</dbReference>
<evidence type="ECO:0000256" key="4">
    <source>
        <dbReference type="ARBA" id="ARBA00022729"/>
    </source>
</evidence>
<dbReference type="SMART" id="SM00409">
    <property type="entry name" value="IG"/>
    <property type="match status" value="1"/>
</dbReference>
<keyword evidence="8" id="KW-0325">Glycoprotein</keyword>
<keyword evidence="7" id="KW-1015">Disulfide bond</keyword>
<evidence type="ECO:0000256" key="6">
    <source>
        <dbReference type="ARBA" id="ARBA00023136"/>
    </source>
</evidence>
<name>A0A9R0A2A4_CYPCA</name>
<evidence type="ECO:0000256" key="1">
    <source>
        <dbReference type="ARBA" id="ARBA00004479"/>
    </source>
</evidence>
<dbReference type="GeneID" id="109079376"/>
<feature type="domain" description="B30.2/SPRY" evidence="13">
    <location>
        <begin position="398"/>
        <end position="593"/>
    </location>
</feature>
<comment type="similarity">
    <text evidence="2">Belongs to the immunoglobulin superfamily. BTN/MOG family.</text>
</comment>
<dbReference type="AlphaFoldDB" id="A0A9R0A2A4"/>
<dbReference type="OrthoDB" id="9986391at2759"/>
<dbReference type="GO" id="GO:0001817">
    <property type="term" value="P:regulation of cytokine production"/>
    <property type="evidence" value="ECO:0007669"/>
    <property type="project" value="TreeGrafter"/>
</dbReference>
<feature type="region of interest" description="Disordered" evidence="10">
    <location>
        <begin position="292"/>
        <end position="315"/>
    </location>
</feature>
<evidence type="ECO:0000256" key="9">
    <source>
        <dbReference type="ARBA" id="ARBA00023319"/>
    </source>
</evidence>
<organism evidence="15">
    <name type="scientific">Cyprinus carpio</name>
    <name type="common">Common carp</name>
    <dbReference type="NCBI Taxonomy" id="7962"/>
    <lineage>
        <taxon>Eukaryota</taxon>
        <taxon>Metazoa</taxon>
        <taxon>Chordata</taxon>
        <taxon>Craniata</taxon>
        <taxon>Vertebrata</taxon>
        <taxon>Euteleostomi</taxon>
        <taxon>Actinopterygii</taxon>
        <taxon>Neopterygii</taxon>
        <taxon>Teleostei</taxon>
        <taxon>Ostariophysi</taxon>
        <taxon>Cypriniformes</taxon>
        <taxon>Cyprinidae</taxon>
        <taxon>Cyprininae</taxon>
        <taxon>Cyprinus</taxon>
    </lineage>
</organism>
<keyword evidence="6 11" id="KW-0472">Membrane</keyword>
<dbReference type="InterPro" id="IPR003599">
    <property type="entry name" value="Ig_sub"/>
</dbReference>
<feature type="domain" description="Ig-like" evidence="14">
    <location>
        <begin position="34"/>
        <end position="136"/>
    </location>
</feature>
<dbReference type="GO" id="GO:1903037">
    <property type="term" value="P:regulation of leukocyte cell-cell adhesion"/>
    <property type="evidence" value="ECO:0007669"/>
    <property type="project" value="UniProtKB-ARBA"/>
</dbReference>
<evidence type="ECO:0000256" key="2">
    <source>
        <dbReference type="ARBA" id="ARBA00007591"/>
    </source>
</evidence>
<dbReference type="PROSITE" id="PS50188">
    <property type="entry name" value="B302_SPRY"/>
    <property type="match status" value="1"/>
</dbReference>
<feature type="signal peptide" evidence="12">
    <location>
        <begin position="1"/>
        <end position="19"/>
    </location>
</feature>
<evidence type="ECO:0000256" key="10">
    <source>
        <dbReference type="SAM" id="MobiDB-lite"/>
    </source>
</evidence>
<dbReference type="PROSITE" id="PS50835">
    <property type="entry name" value="IG_LIKE"/>
    <property type="match status" value="2"/>
</dbReference>
<dbReference type="InterPro" id="IPR007110">
    <property type="entry name" value="Ig-like_dom"/>
</dbReference>
<dbReference type="GO" id="GO:0005102">
    <property type="term" value="F:signaling receptor binding"/>
    <property type="evidence" value="ECO:0007669"/>
    <property type="project" value="TreeGrafter"/>
</dbReference>
<dbReference type="KEGG" id="ccar:109079376"/>
<dbReference type="GO" id="GO:0050863">
    <property type="term" value="P:regulation of T cell activation"/>
    <property type="evidence" value="ECO:0007669"/>
    <property type="project" value="UniProtKB-ARBA"/>
</dbReference>
<accession>A0A9R0A2A4</accession>
<dbReference type="SMART" id="SM00449">
    <property type="entry name" value="SPRY"/>
    <property type="match status" value="1"/>
</dbReference>
<dbReference type="Pfam" id="PF00622">
    <property type="entry name" value="SPRY"/>
    <property type="match status" value="1"/>
</dbReference>
<dbReference type="InterPro" id="IPR003877">
    <property type="entry name" value="SPRY_dom"/>
</dbReference>
<dbReference type="InterPro" id="IPR013106">
    <property type="entry name" value="Ig_V-set"/>
</dbReference>
<dbReference type="InterPro" id="IPR050504">
    <property type="entry name" value="IgSF_BTN/MOG"/>
</dbReference>
<dbReference type="GO" id="GO:0050852">
    <property type="term" value="P:T cell receptor signaling pathway"/>
    <property type="evidence" value="ECO:0007669"/>
    <property type="project" value="TreeGrafter"/>
</dbReference>
<dbReference type="FunFam" id="2.60.40.10:FF:000142">
    <property type="entry name" value="V-set domain-containing T-cell activation inhibitor 1"/>
    <property type="match status" value="1"/>
</dbReference>
<gene>
    <name evidence="15" type="primary">LOC109079376</name>
</gene>
<protein>
    <submittedName>
        <fullName evidence="15">Butyrophilin subfamily 2 member A1-like isoform X1</fullName>
    </submittedName>
</protein>
<dbReference type="Pfam" id="PF22705">
    <property type="entry name" value="C2-set_3"/>
    <property type="match status" value="1"/>
</dbReference>
<evidence type="ECO:0000256" key="12">
    <source>
        <dbReference type="SAM" id="SignalP"/>
    </source>
</evidence>
<evidence type="ECO:0000256" key="7">
    <source>
        <dbReference type="ARBA" id="ARBA00023157"/>
    </source>
</evidence>
<dbReference type="PANTHER" id="PTHR24100">
    <property type="entry name" value="BUTYROPHILIN"/>
    <property type="match status" value="1"/>
</dbReference>
<keyword evidence="9" id="KW-0393">Immunoglobulin domain</keyword>
<comment type="subcellular location">
    <subcellularLocation>
        <location evidence="1">Membrane</location>
        <topology evidence="1">Single-pass type I membrane protein</topology>
    </subcellularLocation>
</comment>
<evidence type="ECO:0000259" key="14">
    <source>
        <dbReference type="PROSITE" id="PS50835"/>
    </source>
</evidence>
<sequence>MMSIIIALLVNLLIETSVSLTVVVPGDPIVAHVGSTVILPCWISPAENAEALEIRWYRHDQFSNPILLYNHGKIQDVQEESHRNRSSLTLRSDQSGGLKDGDVSLRLEKLTLQDEGSFHCYVSGDREYDSQQVLLKITALGSTPVLFPKPLDDGRVNISCRSSGWYPEPSVTWMCDDRSVLRPGGTSHIRGPDGMFFVQSWMAVSRSDAQLVSCSLSSRTEEFRESRIDVQAIISSDVSSGPWKALFFTLLIFALLSLGLVGFILYRYRERQTGKKPVGENCEEETMEKLLKGVGRDENMEEQRKHADGEEETTEKLLKDVERDVNIHEQRKHEVVGDVNIEDSKKHADCAEETTENLLKDVVGDVNIEDSKKHADCGDETMEKLLKDVEKLNIKDSRKHEVVGDVNIEELRKHAVEITIDRERLHQDHILSEDCKIVKASPDYNHTGEEFPIQLCAFGAQRFTSGRHYWEVELTQENTKNYWLIGVVKDGNLTARDRSTFTPFYGFWFLYSDGPNGFHINTNPPVKLSLTPRPERLGVLLDYDNGQLSFYNVTERKHLLTISSRFSGSVVPLFNPGAGDQSELRILDCPKPVYAQIHKDIRT</sequence>
<dbReference type="Proteomes" id="UP001155660">
    <property type="component" value="Chromosome B7"/>
</dbReference>
<dbReference type="GO" id="GO:0009897">
    <property type="term" value="C:external side of plasma membrane"/>
    <property type="evidence" value="ECO:0007669"/>
    <property type="project" value="TreeGrafter"/>
</dbReference>
<reference evidence="15" key="1">
    <citation type="submission" date="2025-08" db="UniProtKB">
        <authorList>
            <consortium name="RefSeq"/>
        </authorList>
    </citation>
    <scope>IDENTIFICATION</scope>
    <source>
        <tissue evidence="15">Muscle</tissue>
    </source>
</reference>
<evidence type="ECO:0000259" key="13">
    <source>
        <dbReference type="PROSITE" id="PS50188"/>
    </source>
</evidence>
<proteinExistence type="inferred from homology"/>
<evidence type="ECO:0000256" key="11">
    <source>
        <dbReference type="SAM" id="Phobius"/>
    </source>
</evidence>
<dbReference type="InterPro" id="IPR001870">
    <property type="entry name" value="B30.2/SPRY"/>
</dbReference>
<evidence type="ECO:0000256" key="5">
    <source>
        <dbReference type="ARBA" id="ARBA00022989"/>
    </source>
</evidence>
<feature type="transmembrane region" description="Helical" evidence="11">
    <location>
        <begin position="245"/>
        <end position="266"/>
    </location>
</feature>
<dbReference type="RefSeq" id="XP_042582847.1">
    <property type="nucleotide sequence ID" value="XM_042726913.1"/>
</dbReference>
<keyword evidence="4 12" id="KW-0732">Signal</keyword>
<keyword evidence="5 11" id="KW-1133">Transmembrane helix</keyword>
<evidence type="ECO:0000256" key="8">
    <source>
        <dbReference type="ARBA" id="ARBA00023180"/>
    </source>
</evidence>
<evidence type="ECO:0000256" key="3">
    <source>
        <dbReference type="ARBA" id="ARBA00022692"/>
    </source>
</evidence>
<feature type="domain" description="Ig-like" evidence="14">
    <location>
        <begin position="144"/>
        <end position="235"/>
    </location>
</feature>
<dbReference type="PANTHER" id="PTHR24100:SF149">
    <property type="entry name" value="BG-LIKE ANTIGEN 1-RELATED"/>
    <property type="match status" value="1"/>
</dbReference>
<feature type="chain" id="PRO_5040157822" evidence="12">
    <location>
        <begin position="20"/>
        <end position="603"/>
    </location>
</feature>
<dbReference type="InterPro" id="IPR053896">
    <property type="entry name" value="BTN3A2-like_Ig-C"/>
</dbReference>
<evidence type="ECO:0000313" key="15">
    <source>
        <dbReference type="RefSeq" id="XP_042582847.1"/>
    </source>
</evidence>